<evidence type="ECO:0000313" key="3">
    <source>
        <dbReference type="Proteomes" id="UP001589610"/>
    </source>
</evidence>
<feature type="transmembrane region" description="Helical" evidence="1">
    <location>
        <begin position="58"/>
        <end position="78"/>
    </location>
</feature>
<dbReference type="EMBL" id="JBHMBS010000011">
    <property type="protein sequence ID" value="MFB9678538.1"/>
    <property type="molecule type" value="Genomic_DNA"/>
</dbReference>
<keyword evidence="3" id="KW-1185">Reference proteome</keyword>
<evidence type="ECO:0000313" key="2">
    <source>
        <dbReference type="EMBL" id="MFB9678538.1"/>
    </source>
</evidence>
<sequence length="196" mass="21297">MSISSHGPLKLSVGASTGMKIGATLLAIPFVGIPLFVISKLEQAVQVSAGGSSLESRILMVPFVVVLVVFLVVLLGIFRFRAEMEGSVVEVHGAFTTRRVDLARAHVWLDSFPECSRARDLTGRRLPYLYLYAQEPGGRKVLLRLRAARAFLPPRELAALADAVESGHRTGQEAERALRTADLLRRLSADPAARVP</sequence>
<dbReference type="RefSeq" id="WP_344746724.1">
    <property type="nucleotide sequence ID" value="NZ_BAAAWW010000102.1"/>
</dbReference>
<reference evidence="2 3" key="1">
    <citation type="submission" date="2024-09" db="EMBL/GenBank/DDBJ databases">
        <authorList>
            <person name="Sun Q."/>
            <person name="Mori K."/>
        </authorList>
    </citation>
    <scope>NUCLEOTIDE SEQUENCE [LARGE SCALE GENOMIC DNA]</scope>
    <source>
        <strain evidence="2 3">JCM 3028</strain>
    </source>
</reference>
<proteinExistence type="predicted"/>
<name>A0ABV5THD5_9ACTN</name>
<organism evidence="2 3">
    <name type="scientific">Streptosporangium vulgare</name>
    <dbReference type="NCBI Taxonomy" id="46190"/>
    <lineage>
        <taxon>Bacteria</taxon>
        <taxon>Bacillati</taxon>
        <taxon>Actinomycetota</taxon>
        <taxon>Actinomycetes</taxon>
        <taxon>Streptosporangiales</taxon>
        <taxon>Streptosporangiaceae</taxon>
        <taxon>Streptosporangium</taxon>
    </lineage>
</organism>
<gene>
    <name evidence="2" type="ORF">ACFFRH_23915</name>
</gene>
<protein>
    <submittedName>
        <fullName evidence="2">Uncharacterized protein</fullName>
    </submittedName>
</protein>
<keyword evidence="1" id="KW-0472">Membrane</keyword>
<dbReference type="Proteomes" id="UP001589610">
    <property type="component" value="Unassembled WGS sequence"/>
</dbReference>
<accession>A0ABV5THD5</accession>
<keyword evidence="1" id="KW-0812">Transmembrane</keyword>
<feature type="transmembrane region" description="Helical" evidence="1">
    <location>
        <begin position="21"/>
        <end position="38"/>
    </location>
</feature>
<keyword evidence="1" id="KW-1133">Transmembrane helix</keyword>
<comment type="caution">
    <text evidence="2">The sequence shown here is derived from an EMBL/GenBank/DDBJ whole genome shotgun (WGS) entry which is preliminary data.</text>
</comment>
<evidence type="ECO:0000256" key="1">
    <source>
        <dbReference type="SAM" id="Phobius"/>
    </source>
</evidence>